<dbReference type="EC" id="2.4.2.3" evidence="1"/>
<dbReference type="GO" id="GO:0009116">
    <property type="term" value="P:nucleoside metabolic process"/>
    <property type="evidence" value="ECO:0007669"/>
    <property type="project" value="InterPro"/>
</dbReference>
<evidence type="ECO:0000259" key="5">
    <source>
        <dbReference type="Pfam" id="PF01048"/>
    </source>
</evidence>
<evidence type="ECO:0000313" key="7">
    <source>
        <dbReference type="Proteomes" id="UP000240739"/>
    </source>
</evidence>
<feature type="domain" description="Nucleoside phosphorylase" evidence="5">
    <location>
        <begin position="118"/>
        <end position="311"/>
    </location>
</feature>
<dbReference type="InterPro" id="IPR000845">
    <property type="entry name" value="Nucleoside_phosphorylase_d"/>
</dbReference>
<name>A0A2T4UFI5_9ACTN</name>
<feature type="region of interest" description="Disordered" evidence="4">
    <location>
        <begin position="343"/>
        <end position="365"/>
    </location>
</feature>
<protein>
    <recommendedName>
        <fullName evidence="2">Uridine phosphorylase</fullName>
        <ecNumber evidence="1">2.4.2.3</ecNumber>
    </recommendedName>
</protein>
<evidence type="ECO:0000256" key="3">
    <source>
        <dbReference type="ARBA" id="ARBA00048447"/>
    </source>
</evidence>
<dbReference type="Pfam" id="PF01048">
    <property type="entry name" value="PNP_UDP_1"/>
    <property type="match status" value="1"/>
</dbReference>
<dbReference type="GO" id="GO:0004850">
    <property type="term" value="F:uridine phosphorylase activity"/>
    <property type="evidence" value="ECO:0007669"/>
    <property type="project" value="UniProtKB-EC"/>
</dbReference>
<evidence type="ECO:0000256" key="2">
    <source>
        <dbReference type="ARBA" id="ARBA00021980"/>
    </source>
</evidence>
<feature type="compositionally biased region" description="Basic and acidic residues" evidence="4">
    <location>
        <begin position="349"/>
        <end position="359"/>
    </location>
</feature>
<dbReference type="SUPFAM" id="SSF53167">
    <property type="entry name" value="Purine and uridine phosphorylases"/>
    <property type="match status" value="1"/>
</dbReference>
<gene>
    <name evidence="6" type="ORF">C7Y72_16390</name>
</gene>
<reference evidence="6 7" key="1">
    <citation type="submission" date="2018-03" db="EMBL/GenBank/DDBJ databases">
        <title>Aquarubrobacter algicola gen. nov., sp. nov., a novel actinobacterium isolated from shallow eutrophic lake during the end of cyanobacterial harmful algal blooms.</title>
        <authorList>
            <person name="Chun S.J."/>
        </authorList>
    </citation>
    <scope>NUCLEOTIDE SEQUENCE [LARGE SCALE GENOMIC DNA]</scope>
    <source>
        <strain evidence="6 7">Seoho-28</strain>
    </source>
</reference>
<dbReference type="GO" id="GO:0005829">
    <property type="term" value="C:cytosol"/>
    <property type="evidence" value="ECO:0007669"/>
    <property type="project" value="TreeGrafter"/>
</dbReference>
<dbReference type="EMBL" id="PYYB01000002">
    <property type="protein sequence ID" value="PTL56531.1"/>
    <property type="molecule type" value="Genomic_DNA"/>
</dbReference>
<evidence type="ECO:0000256" key="4">
    <source>
        <dbReference type="SAM" id="MobiDB-lite"/>
    </source>
</evidence>
<sequence length="365" mass="36849">MAAAASSAATFSSSAATRSVRRLTSSPAAGRSSSSASRTRVAALASSSASAWARSRVSCAPSAVTCAVAWNAWSTAVRTCSARLLLFLFFLATPRRLSSLAVPVPGIHVHPTTELAPRVLLPGDPGRALALAQLLLDGPKMFNHHRGLWGYTGPAADGELLTVQATGMGGPSAAIVLEELIDMGVTEAIRVGTCGALVPELALGELVVAAGALAADGTSRALGADGVLPADPGYVAALAQATGTTPRVAVSTDVFYERDSSTTPRWRAAGADVVEMEAAALLRVGELRGIRVGCVLAVSDRLADGGRERLDADGLVAAGAALGHAAVAGLGIPPLEGAPARGLVDPELEAQKARRERAAATDGAG</sequence>
<evidence type="ECO:0000256" key="1">
    <source>
        <dbReference type="ARBA" id="ARBA00011888"/>
    </source>
</evidence>
<dbReference type="Gene3D" id="3.40.50.1580">
    <property type="entry name" value="Nucleoside phosphorylase domain"/>
    <property type="match status" value="1"/>
</dbReference>
<dbReference type="InterPro" id="IPR035994">
    <property type="entry name" value="Nucleoside_phosphorylase_sf"/>
</dbReference>
<dbReference type="AlphaFoldDB" id="A0A2T4UFI5"/>
<dbReference type="PANTHER" id="PTHR43691">
    <property type="entry name" value="URIDINE PHOSPHORYLASE"/>
    <property type="match status" value="1"/>
</dbReference>
<comment type="catalytic activity">
    <reaction evidence="3">
        <text>uridine + phosphate = alpha-D-ribose 1-phosphate + uracil</text>
        <dbReference type="Rhea" id="RHEA:24388"/>
        <dbReference type="ChEBI" id="CHEBI:16704"/>
        <dbReference type="ChEBI" id="CHEBI:17568"/>
        <dbReference type="ChEBI" id="CHEBI:43474"/>
        <dbReference type="ChEBI" id="CHEBI:57720"/>
        <dbReference type="EC" id="2.4.2.3"/>
    </reaction>
</comment>
<evidence type="ECO:0000313" key="6">
    <source>
        <dbReference type="EMBL" id="PTL56531.1"/>
    </source>
</evidence>
<organism evidence="6 7">
    <name type="scientific">Paraconexibacter algicola</name>
    <dbReference type="NCBI Taxonomy" id="2133960"/>
    <lineage>
        <taxon>Bacteria</taxon>
        <taxon>Bacillati</taxon>
        <taxon>Actinomycetota</taxon>
        <taxon>Thermoleophilia</taxon>
        <taxon>Solirubrobacterales</taxon>
        <taxon>Paraconexibacteraceae</taxon>
        <taxon>Paraconexibacter</taxon>
    </lineage>
</organism>
<comment type="caution">
    <text evidence="6">The sequence shown here is derived from an EMBL/GenBank/DDBJ whole genome shotgun (WGS) entry which is preliminary data.</text>
</comment>
<keyword evidence="7" id="KW-1185">Reference proteome</keyword>
<proteinExistence type="predicted"/>
<accession>A0A2T4UFI5</accession>
<dbReference type="PANTHER" id="PTHR43691:SF11">
    <property type="entry name" value="FI09636P-RELATED"/>
    <property type="match status" value="1"/>
</dbReference>
<dbReference type="Proteomes" id="UP000240739">
    <property type="component" value="Unassembled WGS sequence"/>
</dbReference>